<evidence type="ECO:0000313" key="17">
    <source>
        <dbReference type="Proteomes" id="UP000831692"/>
    </source>
</evidence>
<name>A0ABM7XUZ8_9ENTE</name>
<feature type="transmembrane region" description="Helical" evidence="12">
    <location>
        <begin position="380"/>
        <end position="399"/>
    </location>
</feature>
<keyword evidence="3" id="KW-1003">Cell membrane</keyword>
<evidence type="ECO:0000256" key="4">
    <source>
        <dbReference type="ARBA" id="ARBA00022597"/>
    </source>
</evidence>
<dbReference type="SUPFAM" id="SSF55604">
    <property type="entry name" value="Glucose permease domain IIB"/>
    <property type="match status" value="1"/>
</dbReference>
<evidence type="ECO:0000256" key="9">
    <source>
        <dbReference type="ARBA" id="ARBA00022989"/>
    </source>
</evidence>
<reference evidence="16 17" key="1">
    <citation type="submission" date="2022-03" db="EMBL/GenBank/DDBJ databases">
        <title>Complete genome sequence of Enterococcus innesii DB-1.</title>
        <authorList>
            <person name="Fukuda D."/>
            <person name="Nolasco-Hipolito C."/>
        </authorList>
    </citation>
    <scope>NUCLEOTIDE SEQUENCE [LARGE SCALE GENOMIC DNA]</scope>
    <source>
        <strain evidence="16 17">DB-1</strain>
    </source>
</reference>
<evidence type="ECO:0000256" key="5">
    <source>
        <dbReference type="ARBA" id="ARBA00022679"/>
    </source>
</evidence>
<evidence type="ECO:0000256" key="8">
    <source>
        <dbReference type="ARBA" id="ARBA00022777"/>
    </source>
</evidence>
<keyword evidence="10 12" id="KW-0472">Membrane</keyword>
<evidence type="ECO:0000256" key="2">
    <source>
        <dbReference type="ARBA" id="ARBA00022448"/>
    </source>
</evidence>
<gene>
    <name evidence="16" type="ORF">ENLAB_25310</name>
</gene>
<feature type="transmembrane region" description="Helical" evidence="12">
    <location>
        <begin position="427"/>
        <end position="448"/>
    </location>
</feature>
<dbReference type="InterPro" id="IPR018113">
    <property type="entry name" value="PTrfase_EIIB_Cys"/>
</dbReference>
<comment type="subcellular location">
    <subcellularLocation>
        <location evidence="1">Cell membrane</location>
        <topology evidence="1">Multi-pass membrane protein</topology>
    </subcellularLocation>
</comment>
<dbReference type="PANTHER" id="PTHR30175">
    <property type="entry name" value="PHOSPHOTRANSFERASE SYSTEM TRANSPORT PROTEIN"/>
    <property type="match status" value="1"/>
</dbReference>
<dbReference type="PANTHER" id="PTHR30175:SF1">
    <property type="entry name" value="PTS SYSTEM ARBUTIN-, CELLOBIOSE-, AND SALICIN-SPECIFIC EIIBC COMPONENT-RELATED"/>
    <property type="match status" value="1"/>
</dbReference>
<evidence type="ECO:0000256" key="1">
    <source>
        <dbReference type="ARBA" id="ARBA00004651"/>
    </source>
</evidence>
<evidence type="ECO:0000259" key="15">
    <source>
        <dbReference type="PROSITE" id="PS51103"/>
    </source>
</evidence>
<sequence length="612" mass="65707">MSNYHELVAYIIKNIGGIENVQTVNHCATRLRLQLSDPTAFDDKQLKENKLILGTVRRGHEVQLIIGPDVPKVYAIFTEKRNQMNGQTKEERKTKRTLKDYGLLVVDFISGTFVPVLPVLVAAGLVSAVLNIGVTFFGLAADSGTYTILNAINDAGFYFLPIYIGYSAARKLGINGLMGMFLGAILVHSLINGVEGLNFLGIAIPTMSYNTTTIPVIFGVLFMAVMDRIGDKFIPQSIKYFVKPLLVILITVPVTLIVLGPIGNAVGGYIASGLSFLYDKLGWFSVGVLGAMTPLLVMTGTNQALFPLVFAMLGDYGYDSFVMPAMLAANVAVGASALAISYTEKNTEKRALALSSGLTGVMGITEPAIFGVLINYRSAFIGAILGGAVGGIMAGFVQLKQYAVVSPGLVAIPTFIPTDGSGFNSNFWFAIVVILLAVCVSFTTTILLERKRVQVSQMSKAEDALKVSSPISGSVISLEAVKDPMFSEKMMGDGVAIIPSDEIIVAPFDGYVIMTTPTKHAIGLRGENGVELLIHIGIDTVHLDGKGFTLYVAENQYVKAGEKLISFDEEEISAAGYDLTIPIIVTNTADHEPFAQTIQQKVNSSDYLFSVQ</sequence>
<proteinExistence type="predicted"/>
<keyword evidence="6" id="KW-0598">Phosphotransferase system</keyword>
<dbReference type="PROSITE" id="PS51093">
    <property type="entry name" value="PTS_EIIA_TYPE_1"/>
    <property type="match status" value="1"/>
</dbReference>
<feature type="transmembrane region" description="Helical" evidence="12">
    <location>
        <begin position="172"/>
        <end position="191"/>
    </location>
</feature>
<feature type="domain" description="PTS EIIB type-1" evidence="14">
    <location>
        <begin position="5"/>
        <end position="87"/>
    </location>
</feature>
<feature type="active site" description="Phosphocysteine intermediate; for EIIB activity" evidence="11">
    <location>
        <position position="27"/>
    </location>
</feature>
<dbReference type="PROSITE" id="PS01035">
    <property type="entry name" value="PTS_EIIB_TYPE_1_CYS"/>
    <property type="match status" value="1"/>
</dbReference>
<feature type="transmembrane region" description="Helical" evidence="12">
    <location>
        <begin position="352"/>
        <end position="373"/>
    </location>
</feature>
<feature type="domain" description="PTS EIIC type-1" evidence="15">
    <location>
        <begin position="107"/>
        <end position="462"/>
    </location>
</feature>
<accession>A0ABM7XUZ8</accession>
<dbReference type="InterPro" id="IPR001127">
    <property type="entry name" value="PTS_EIIA_1_perm"/>
</dbReference>
<dbReference type="SUPFAM" id="SSF51261">
    <property type="entry name" value="Duplicated hybrid motif"/>
    <property type="match status" value="1"/>
</dbReference>
<feature type="transmembrane region" description="Helical" evidence="12">
    <location>
        <begin position="245"/>
        <end position="271"/>
    </location>
</feature>
<dbReference type="Pfam" id="PF00367">
    <property type="entry name" value="PTS_EIIB"/>
    <property type="match status" value="1"/>
</dbReference>
<evidence type="ECO:0000256" key="6">
    <source>
        <dbReference type="ARBA" id="ARBA00022683"/>
    </source>
</evidence>
<dbReference type="EMBL" id="AP025635">
    <property type="protein sequence ID" value="BDG68967.1"/>
    <property type="molecule type" value="Genomic_DNA"/>
</dbReference>
<dbReference type="RefSeq" id="WP_244351453.1">
    <property type="nucleotide sequence ID" value="NZ_AP025635.1"/>
</dbReference>
<evidence type="ECO:0000256" key="12">
    <source>
        <dbReference type="SAM" id="Phobius"/>
    </source>
</evidence>
<dbReference type="CDD" id="cd00212">
    <property type="entry name" value="PTS_IIB_glc"/>
    <property type="match status" value="1"/>
</dbReference>
<keyword evidence="4" id="KW-0762">Sugar transport</keyword>
<dbReference type="PROSITE" id="PS51098">
    <property type="entry name" value="PTS_EIIB_TYPE_1"/>
    <property type="match status" value="1"/>
</dbReference>
<evidence type="ECO:0000256" key="7">
    <source>
        <dbReference type="ARBA" id="ARBA00022692"/>
    </source>
</evidence>
<feature type="transmembrane region" description="Helical" evidence="12">
    <location>
        <begin position="283"/>
        <end position="309"/>
    </location>
</feature>
<dbReference type="Gene3D" id="3.30.1360.60">
    <property type="entry name" value="Glucose permease domain IIB"/>
    <property type="match status" value="1"/>
</dbReference>
<keyword evidence="5" id="KW-0808">Transferase</keyword>
<feature type="transmembrane region" description="Helical" evidence="12">
    <location>
        <begin position="321"/>
        <end position="340"/>
    </location>
</feature>
<protein>
    <submittedName>
        <fullName evidence="16">Beta-glucoside-specific PTS system IIABC component</fullName>
    </submittedName>
</protein>
<feature type="transmembrane region" description="Helical" evidence="12">
    <location>
        <begin position="197"/>
        <end position="224"/>
    </location>
</feature>
<evidence type="ECO:0000256" key="3">
    <source>
        <dbReference type="ARBA" id="ARBA00022475"/>
    </source>
</evidence>
<dbReference type="Pfam" id="PF00358">
    <property type="entry name" value="PTS_EIIA_1"/>
    <property type="match status" value="1"/>
</dbReference>
<dbReference type="InterPro" id="IPR013013">
    <property type="entry name" value="PTS_EIIC_1"/>
</dbReference>
<keyword evidence="8" id="KW-0418">Kinase</keyword>
<dbReference type="InterPro" id="IPR036878">
    <property type="entry name" value="Glu_permease_IIB"/>
</dbReference>
<dbReference type="Gene3D" id="2.70.70.10">
    <property type="entry name" value="Glucose Permease (Domain IIA)"/>
    <property type="match status" value="1"/>
</dbReference>
<evidence type="ECO:0000259" key="14">
    <source>
        <dbReference type="PROSITE" id="PS51098"/>
    </source>
</evidence>
<keyword evidence="9 12" id="KW-1133">Transmembrane helix</keyword>
<evidence type="ECO:0000256" key="11">
    <source>
        <dbReference type="PROSITE-ProRule" id="PRU00421"/>
    </source>
</evidence>
<dbReference type="PROSITE" id="PS51103">
    <property type="entry name" value="PTS_EIIC_TYPE_1"/>
    <property type="match status" value="1"/>
</dbReference>
<dbReference type="InterPro" id="IPR003352">
    <property type="entry name" value="PTS_EIIC"/>
</dbReference>
<feature type="transmembrane region" description="Helical" evidence="12">
    <location>
        <begin position="136"/>
        <end position="160"/>
    </location>
</feature>
<dbReference type="InterPro" id="IPR001996">
    <property type="entry name" value="PTS_IIB_1"/>
</dbReference>
<dbReference type="Pfam" id="PF02378">
    <property type="entry name" value="PTS_EIIC"/>
    <property type="match status" value="1"/>
</dbReference>
<feature type="transmembrane region" description="Helical" evidence="12">
    <location>
        <begin position="101"/>
        <end position="130"/>
    </location>
</feature>
<feature type="domain" description="PTS EIIA type-1" evidence="13">
    <location>
        <begin position="483"/>
        <end position="587"/>
    </location>
</feature>
<dbReference type="PROSITE" id="PS00371">
    <property type="entry name" value="PTS_EIIA_TYPE_1_HIS"/>
    <property type="match status" value="1"/>
</dbReference>
<keyword evidence="7 12" id="KW-0812">Transmembrane</keyword>
<evidence type="ECO:0000256" key="10">
    <source>
        <dbReference type="ARBA" id="ARBA00023136"/>
    </source>
</evidence>
<dbReference type="InterPro" id="IPR050558">
    <property type="entry name" value="PTS_Sugar-Specific_Components"/>
</dbReference>
<dbReference type="InterPro" id="IPR011055">
    <property type="entry name" value="Dup_hybrid_motif"/>
</dbReference>
<evidence type="ECO:0000313" key="16">
    <source>
        <dbReference type="EMBL" id="BDG68967.1"/>
    </source>
</evidence>
<dbReference type="GeneID" id="83458539"/>
<keyword evidence="17" id="KW-1185">Reference proteome</keyword>
<keyword evidence="2" id="KW-0813">Transport</keyword>
<organism evidence="16 17">
    <name type="scientific">Enterococcus innesii</name>
    <dbReference type="NCBI Taxonomy" id="2839759"/>
    <lineage>
        <taxon>Bacteria</taxon>
        <taxon>Bacillati</taxon>
        <taxon>Bacillota</taxon>
        <taxon>Bacilli</taxon>
        <taxon>Lactobacillales</taxon>
        <taxon>Enterococcaceae</taxon>
        <taxon>Enterococcus</taxon>
    </lineage>
</organism>
<dbReference type="Proteomes" id="UP000831692">
    <property type="component" value="Chromosome"/>
</dbReference>
<evidence type="ECO:0000259" key="13">
    <source>
        <dbReference type="PROSITE" id="PS51093"/>
    </source>
</evidence>
<dbReference type="NCBIfam" id="TIGR00830">
    <property type="entry name" value="PTBA"/>
    <property type="match status" value="1"/>
</dbReference>